<proteinExistence type="inferred from homology"/>
<dbReference type="EC" id="2.3.1.37" evidence="4"/>
<organism evidence="15 16">
    <name type="scientific">Blepharisma stoltei</name>
    <dbReference type="NCBI Taxonomy" id="1481888"/>
    <lineage>
        <taxon>Eukaryota</taxon>
        <taxon>Sar</taxon>
        <taxon>Alveolata</taxon>
        <taxon>Ciliophora</taxon>
        <taxon>Postciliodesmatophora</taxon>
        <taxon>Heterotrichea</taxon>
        <taxon>Heterotrichida</taxon>
        <taxon>Blepharismidae</taxon>
        <taxon>Blepharisma</taxon>
    </lineage>
</organism>
<keyword evidence="5" id="KW-0808">Transferase</keyword>
<dbReference type="InterPro" id="IPR050087">
    <property type="entry name" value="AON_synthase_class-II"/>
</dbReference>
<keyword evidence="16" id="KW-1185">Reference proteome</keyword>
<evidence type="ECO:0000313" key="15">
    <source>
        <dbReference type="EMBL" id="CAG9334637.1"/>
    </source>
</evidence>
<evidence type="ECO:0000256" key="10">
    <source>
        <dbReference type="ARBA" id="ARBA00031945"/>
    </source>
</evidence>
<evidence type="ECO:0000256" key="5">
    <source>
        <dbReference type="ARBA" id="ARBA00022679"/>
    </source>
</evidence>
<dbReference type="PANTHER" id="PTHR13693">
    <property type="entry name" value="CLASS II AMINOTRANSFERASE/8-AMINO-7-OXONONANOATE SYNTHASE"/>
    <property type="match status" value="1"/>
</dbReference>
<evidence type="ECO:0000256" key="2">
    <source>
        <dbReference type="ARBA" id="ARBA00005029"/>
    </source>
</evidence>
<dbReference type="GO" id="GO:0003870">
    <property type="term" value="F:5-aminolevulinate synthase activity"/>
    <property type="evidence" value="ECO:0007669"/>
    <property type="project" value="UniProtKB-EC"/>
</dbReference>
<evidence type="ECO:0000259" key="14">
    <source>
        <dbReference type="Pfam" id="PF00155"/>
    </source>
</evidence>
<reference evidence="15" key="1">
    <citation type="submission" date="2021-09" db="EMBL/GenBank/DDBJ databases">
        <authorList>
            <consortium name="AG Swart"/>
            <person name="Singh M."/>
            <person name="Singh A."/>
            <person name="Seah K."/>
            <person name="Emmerich C."/>
        </authorList>
    </citation>
    <scope>NUCLEOTIDE SEQUENCE</scope>
    <source>
        <strain evidence="15">ATCC30299</strain>
    </source>
</reference>
<comment type="cofactor">
    <cofactor evidence="1 13">
        <name>pyridoxal 5'-phosphate</name>
        <dbReference type="ChEBI" id="CHEBI:597326"/>
    </cofactor>
</comment>
<dbReference type="InterPro" id="IPR001917">
    <property type="entry name" value="Aminotrans_II_pyridoxalP_BS"/>
</dbReference>
<evidence type="ECO:0000256" key="1">
    <source>
        <dbReference type="ARBA" id="ARBA00001933"/>
    </source>
</evidence>
<evidence type="ECO:0000256" key="7">
    <source>
        <dbReference type="ARBA" id="ARBA00023133"/>
    </source>
</evidence>
<feature type="domain" description="Aminotransferase class I/classII large" evidence="14">
    <location>
        <begin position="125"/>
        <end position="472"/>
    </location>
</feature>
<dbReference type="InterPro" id="IPR010961">
    <property type="entry name" value="4pyrrol_synth_NH2levulA_synth"/>
</dbReference>
<evidence type="ECO:0000256" key="6">
    <source>
        <dbReference type="ARBA" id="ARBA00022898"/>
    </source>
</evidence>
<name>A0AAU9KCN1_9CILI</name>
<evidence type="ECO:0000256" key="13">
    <source>
        <dbReference type="RuleBase" id="RU003693"/>
    </source>
</evidence>
<evidence type="ECO:0000256" key="9">
    <source>
        <dbReference type="ARBA" id="ARBA00031691"/>
    </source>
</evidence>
<dbReference type="InterPro" id="IPR004839">
    <property type="entry name" value="Aminotransferase_I/II_large"/>
</dbReference>
<dbReference type="PANTHER" id="PTHR13693:SF102">
    <property type="entry name" value="2-AMINO-3-KETOBUTYRATE COENZYME A LIGASE, MITOCHONDRIAL"/>
    <property type="match status" value="1"/>
</dbReference>
<dbReference type="InterPro" id="IPR015421">
    <property type="entry name" value="PyrdxlP-dep_Trfase_major"/>
</dbReference>
<evidence type="ECO:0000256" key="12">
    <source>
        <dbReference type="ARBA" id="ARBA00047654"/>
    </source>
</evidence>
<gene>
    <name evidence="15" type="ORF">BSTOLATCC_MIC61248</name>
</gene>
<keyword evidence="7" id="KW-0350">Heme biosynthesis</keyword>
<comment type="caution">
    <text evidence="15">The sequence shown here is derived from an EMBL/GenBank/DDBJ whole genome shotgun (WGS) entry which is preliminary data.</text>
</comment>
<dbReference type="PROSITE" id="PS00599">
    <property type="entry name" value="AA_TRANSFER_CLASS_2"/>
    <property type="match status" value="1"/>
</dbReference>
<keyword evidence="6 13" id="KW-0663">Pyridoxal phosphate</keyword>
<evidence type="ECO:0000313" key="16">
    <source>
        <dbReference type="Proteomes" id="UP001162131"/>
    </source>
</evidence>
<dbReference type="SUPFAM" id="SSF53383">
    <property type="entry name" value="PLP-dependent transferases"/>
    <property type="match status" value="1"/>
</dbReference>
<dbReference type="GO" id="GO:0005739">
    <property type="term" value="C:mitochondrion"/>
    <property type="evidence" value="ECO:0007669"/>
    <property type="project" value="TreeGrafter"/>
</dbReference>
<dbReference type="Pfam" id="PF00155">
    <property type="entry name" value="Aminotran_1_2"/>
    <property type="match status" value="1"/>
</dbReference>
<keyword evidence="8" id="KW-0012">Acyltransferase</keyword>
<comment type="similarity">
    <text evidence="3 13">Belongs to the class-II pyridoxal-phosphate-dependent aminotransferase family.</text>
</comment>
<protein>
    <recommendedName>
        <fullName evidence="4">5-aminolevulinate synthase</fullName>
        <ecNumber evidence="4">2.3.1.37</ecNumber>
    </recommendedName>
    <alternativeName>
        <fullName evidence="9">5-aminolevulinic acid synthase</fullName>
    </alternativeName>
    <alternativeName>
        <fullName evidence="10">Delta-ALA synthase</fullName>
    </alternativeName>
    <alternativeName>
        <fullName evidence="11">Delta-aminolevulinate synthase</fullName>
    </alternativeName>
</protein>
<dbReference type="Proteomes" id="UP001162131">
    <property type="component" value="Unassembled WGS sequence"/>
</dbReference>
<comment type="catalytic activity">
    <reaction evidence="12">
        <text>succinyl-CoA + glycine + H(+) = 5-aminolevulinate + CO2 + CoA</text>
        <dbReference type="Rhea" id="RHEA:12921"/>
        <dbReference type="ChEBI" id="CHEBI:15378"/>
        <dbReference type="ChEBI" id="CHEBI:16526"/>
        <dbReference type="ChEBI" id="CHEBI:57287"/>
        <dbReference type="ChEBI" id="CHEBI:57292"/>
        <dbReference type="ChEBI" id="CHEBI:57305"/>
        <dbReference type="ChEBI" id="CHEBI:356416"/>
        <dbReference type="EC" id="2.3.1.37"/>
    </reaction>
</comment>
<comment type="pathway">
    <text evidence="2">Porphyrin-containing compound metabolism; protoporphyrin-IX biosynthesis; 5-aminolevulinate from glycine: step 1/1.</text>
</comment>
<dbReference type="GO" id="GO:0006783">
    <property type="term" value="P:heme biosynthetic process"/>
    <property type="evidence" value="ECO:0007669"/>
    <property type="project" value="UniProtKB-KW"/>
</dbReference>
<evidence type="ECO:0000256" key="11">
    <source>
        <dbReference type="ARBA" id="ARBA00032773"/>
    </source>
</evidence>
<dbReference type="InterPro" id="IPR015422">
    <property type="entry name" value="PyrdxlP-dep_Trfase_small"/>
</dbReference>
<dbReference type="Gene3D" id="3.40.640.10">
    <property type="entry name" value="Type I PLP-dependent aspartate aminotransferase-like (Major domain)"/>
    <property type="match status" value="1"/>
</dbReference>
<evidence type="ECO:0000256" key="8">
    <source>
        <dbReference type="ARBA" id="ARBA00023315"/>
    </source>
</evidence>
<dbReference type="InterPro" id="IPR015424">
    <property type="entry name" value="PyrdxlP-dep_Trfase"/>
</dbReference>
<accession>A0AAU9KCN1</accession>
<dbReference type="GO" id="GO:0030170">
    <property type="term" value="F:pyridoxal phosphate binding"/>
    <property type="evidence" value="ECO:0007669"/>
    <property type="project" value="InterPro"/>
</dbReference>
<sequence length="500" mass="56148">MKEIAIRTLESVKHLCPFLSRHQTITPALVTENTEKCPFMKSMNFVQKGEKPSIEDIADKLMDPLNFIDLESMKPKQTIGLERHFQEAIQRLKDEGRYRVFTKVLRNAGDFPMATEYMTGQEKQITMWCSNDYLGMGQHPKVIRAMTQALKLYGAGSGGTRNIGGNTNLHVKLEKELADLHDKEAALVCTSGYVANEAGLSTLPSLFPQGAIFFSDEENHASMIYGMRYSKLNKKDIRVFRHNDIKQLEGMLEASNNNIDEKDKVKIIVFESVYSMSGSISPVEQIKEIAGKYGALTYIDEVHAVGLYGNRGGGVTQERGVDIDIISGTLGKGFGTHGGYLASSSLIIDCIRSYAPSFIFTTSLPPVTCAGSIASIQHVKESNTERKLLHEHSKYMKRRLQEENLPVLPSESHIVPLFIGNPNVCKEVSDLFFNEYQIYVQPINYPTVPRGQELLRLSPGPLHTPDKIEDFIVAAKNIWTRFSLVNYQQLQDRLKAKLHQ</sequence>
<dbReference type="AlphaFoldDB" id="A0AAU9KCN1"/>
<dbReference type="NCBIfam" id="TIGR01821">
    <property type="entry name" value="5aminolev_synth"/>
    <property type="match status" value="1"/>
</dbReference>
<evidence type="ECO:0000256" key="3">
    <source>
        <dbReference type="ARBA" id="ARBA00008392"/>
    </source>
</evidence>
<dbReference type="CDD" id="cd06454">
    <property type="entry name" value="KBL_like"/>
    <property type="match status" value="1"/>
</dbReference>
<evidence type="ECO:0000256" key="4">
    <source>
        <dbReference type="ARBA" id="ARBA00013257"/>
    </source>
</evidence>
<dbReference type="FunFam" id="3.40.640.10:FF:000006">
    <property type="entry name" value="5-aminolevulinate synthase, mitochondrial"/>
    <property type="match status" value="1"/>
</dbReference>
<dbReference type="Gene3D" id="3.90.1150.10">
    <property type="entry name" value="Aspartate Aminotransferase, domain 1"/>
    <property type="match status" value="1"/>
</dbReference>
<dbReference type="EMBL" id="CAJZBQ010000058">
    <property type="protein sequence ID" value="CAG9334637.1"/>
    <property type="molecule type" value="Genomic_DNA"/>
</dbReference>